<name>A0A8S9MEX5_BRACR</name>
<proteinExistence type="predicted"/>
<dbReference type="AlphaFoldDB" id="A0A8S9MEX5"/>
<comment type="caution">
    <text evidence="1">The sequence shown here is derived from an EMBL/GenBank/DDBJ whole genome shotgun (WGS) entry which is preliminary data.</text>
</comment>
<evidence type="ECO:0000313" key="1">
    <source>
        <dbReference type="EMBL" id="KAF2615673.1"/>
    </source>
</evidence>
<sequence>MESPRINVKFPKIIMKFEENGLFPQEDKDLGEKRKKVNRPKEEYIRNARAEGAETQKTHPLDQFRHFPVFVIELRSIRFTSLRWLELGNSLTALAAGALPVVIAHTQIQNKIFLLSFFIFINS</sequence>
<reference evidence="1" key="1">
    <citation type="submission" date="2019-12" db="EMBL/GenBank/DDBJ databases">
        <title>Genome sequencing and annotation of Brassica cretica.</title>
        <authorList>
            <person name="Studholme D.J."/>
            <person name="Sarris P.F."/>
        </authorList>
    </citation>
    <scope>NUCLEOTIDE SEQUENCE</scope>
    <source>
        <strain evidence="1">PFS-102/07</strain>
        <tissue evidence="1">Leaf</tissue>
    </source>
</reference>
<gene>
    <name evidence="1" type="ORF">F2Q70_00012154</name>
</gene>
<dbReference type="EMBL" id="QGKY02000089">
    <property type="protein sequence ID" value="KAF2615673.1"/>
    <property type="molecule type" value="Genomic_DNA"/>
</dbReference>
<accession>A0A8S9MEX5</accession>
<protein>
    <submittedName>
        <fullName evidence="1">Uncharacterized protein</fullName>
    </submittedName>
</protein>
<organism evidence="1">
    <name type="scientific">Brassica cretica</name>
    <name type="common">Mustard</name>
    <dbReference type="NCBI Taxonomy" id="69181"/>
    <lineage>
        <taxon>Eukaryota</taxon>
        <taxon>Viridiplantae</taxon>
        <taxon>Streptophyta</taxon>
        <taxon>Embryophyta</taxon>
        <taxon>Tracheophyta</taxon>
        <taxon>Spermatophyta</taxon>
        <taxon>Magnoliopsida</taxon>
        <taxon>eudicotyledons</taxon>
        <taxon>Gunneridae</taxon>
        <taxon>Pentapetalae</taxon>
        <taxon>rosids</taxon>
        <taxon>malvids</taxon>
        <taxon>Brassicales</taxon>
        <taxon>Brassicaceae</taxon>
        <taxon>Brassiceae</taxon>
        <taxon>Brassica</taxon>
    </lineage>
</organism>